<feature type="compositionally biased region" description="Polar residues" evidence="1">
    <location>
        <begin position="127"/>
        <end position="143"/>
    </location>
</feature>
<gene>
    <name evidence="2" type="ORF">HDK90DRAFT_526651</name>
</gene>
<reference evidence="2 3" key="1">
    <citation type="submission" date="2024-04" db="EMBL/GenBank/DDBJ databases">
        <title>Phyllosticta paracitricarpa is synonymous to the EU quarantine fungus P. citricarpa based on phylogenomic analyses.</title>
        <authorList>
            <consortium name="Lawrence Berkeley National Laboratory"/>
            <person name="Van Ingen-Buijs V.A."/>
            <person name="Van Westerhoven A.C."/>
            <person name="Haridas S."/>
            <person name="Skiadas P."/>
            <person name="Martin F."/>
            <person name="Groenewald J.Z."/>
            <person name="Crous P.W."/>
            <person name="Seidl M.F."/>
        </authorList>
    </citation>
    <scope>NUCLEOTIDE SEQUENCE [LARGE SCALE GENOMIC DNA]</scope>
    <source>
        <strain evidence="2 3">CBS 123374</strain>
    </source>
</reference>
<evidence type="ECO:0000313" key="2">
    <source>
        <dbReference type="EMBL" id="KAK8230306.1"/>
    </source>
</evidence>
<dbReference type="EMBL" id="JBBWRZ010000008">
    <property type="protein sequence ID" value="KAK8230306.1"/>
    <property type="molecule type" value="Genomic_DNA"/>
</dbReference>
<dbReference type="Proteomes" id="UP001492380">
    <property type="component" value="Unassembled WGS sequence"/>
</dbReference>
<keyword evidence="3" id="KW-1185">Reference proteome</keyword>
<feature type="compositionally biased region" description="Acidic residues" evidence="1">
    <location>
        <begin position="153"/>
        <end position="168"/>
    </location>
</feature>
<comment type="caution">
    <text evidence="2">The sequence shown here is derived from an EMBL/GenBank/DDBJ whole genome shotgun (WGS) entry which is preliminary data.</text>
</comment>
<organism evidence="2 3">
    <name type="scientific">Phyllosticta capitalensis</name>
    <dbReference type="NCBI Taxonomy" id="121624"/>
    <lineage>
        <taxon>Eukaryota</taxon>
        <taxon>Fungi</taxon>
        <taxon>Dikarya</taxon>
        <taxon>Ascomycota</taxon>
        <taxon>Pezizomycotina</taxon>
        <taxon>Dothideomycetes</taxon>
        <taxon>Dothideomycetes incertae sedis</taxon>
        <taxon>Botryosphaeriales</taxon>
        <taxon>Phyllostictaceae</taxon>
        <taxon>Phyllosticta</taxon>
    </lineage>
</organism>
<accession>A0ABR1YID6</accession>
<feature type="compositionally biased region" description="Basic and acidic residues" evidence="1">
    <location>
        <begin position="63"/>
        <end position="77"/>
    </location>
</feature>
<evidence type="ECO:0000313" key="3">
    <source>
        <dbReference type="Proteomes" id="UP001492380"/>
    </source>
</evidence>
<sequence length="439" mass="49744">MPEQSDQQDRPRPSTNHPSVVINRPPGFDPADYLRYSQTPAPSSNPRLSPSPTPSLPELPDAFLDHDHQEWRPERHSAPSSVDEETETHRGRVDMPGSFSRGDEDEDDDESDDEDDEEEQQQDEQENVPQQIGRFTNVSQIPDSQLDAPGQDESGDDDEEIEDREYDDPNYGLYSGELVEVQPKDEEEEEEDDAPLVAMSQIDIGAELEHQPQPSSYLSKFNESVKAMVEQAWEDEKEAFVLHGFHIINSMSRELVPAIIDASVATIPFAQDYPQARLFLAKYEREAAKQVPTSTYQPSIYAQYLVDGEGNGLTAGNLSRLLRRAMRYIRDDEYAAKVDMAIAPTKKMRDGCIDWARGDRRYTDKVNDKTGERTHDKNRVKRIQTLCQTIKANNPSDADPDKLTRPLSEFGCTNNAGTRLEAHKKHRNSNHLMNMLAIC</sequence>
<proteinExistence type="predicted"/>
<feature type="region of interest" description="Disordered" evidence="1">
    <location>
        <begin position="1"/>
        <end position="174"/>
    </location>
</feature>
<protein>
    <submittedName>
        <fullName evidence="2">Uncharacterized protein</fullName>
    </submittedName>
</protein>
<evidence type="ECO:0000256" key="1">
    <source>
        <dbReference type="SAM" id="MobiDB-lite"/>
    </source>
</evidence>
<feature type="compositionally biased region" description="Acidic residues" evidence="1">
    <location>
        <begin position="103"/>
        <end position="126"/>
    </location>
</feature>
<name>A0ABR1YID6_9PEZI</name>